<dbReference type="Proteomes" id="UP000472372">
    <property type="component" value="Chromosome 7"/>
</dbReference>
<dbReference type="SUPFAM" id="SSF81301">
    <property type="entry name" value="Nucleotidyltransferase"/>
    <property type="match status" value="1"/>
</dbReference>
<evidence type="ECO:0000313" key="1">
    <source>
        <dbReference type="EMBL" id="CAE7195670.1"/>
    </source>
</evidence>
<accession>A0A6S6WI55</accession>
<dbReference type="AlphaFoldDB" id="A0A6S6WI55"/>
<dbReference type="InterPro" id="IPR043519">
    <property type="entry name" value="NT_sf"/>
</dbReference>
<proteinExistence type="predicted"/>
<gene>
    <name evidence="1" type="ORF">PTTW11_08188</name>
</gene>
<dbReference type="EMBL" id="HG992983">
    <property type="protein sequence ID" value="CAE7195670.1"/>
    <property type="molecule type" value="Genomic_DNA"/>
</dbReference>
<protein>
    <submittedName>
        <fullName evidence="1">Uncharacterized protein</fullName>
    </submittedName>
</protein>
<name>A0A6S6WI55_9PLEO</name>
<organism evidence="1 2">
    <name type="scientific">Pyrenophora teres f. teres</name>
    <dbReference type="NCBI Taxonomy" id="97479"/>
    <lineage>
        <taxon>Eukaryota</taxon>
        <taxon>Fungi</taxon>
        <taxon>Dikarya</taxon>
        <taxon>Ascomycota</taxon>
        <taxon>Pezizomycotina</taxon>
        <taxon>Dothideomycetes</taxon>
        <taxon>Pleosporomycetidae</taxon>
        <taxon>Pleosporales</taxon>
        <taxon>Pleosporineae</taxon>
        <taxon>Pleosporaceae</taxon>
        <taxon>Pyrenophora</taxon>
    </lineage>
</organism>
<sequence>MAEGLRKERDDSELPPLDDRLVALAATRLDAAKIPYVLWGNYMLTIFGIPTVANGIDFVIDDDFMDAAYDTLQGAGFRKCKPEGCNGHKLLYAPTPQIHLHITESERLGLYRRSDVLWRLPNLSNVDAKT</sequence>
<reference evidence="1" key="1">
    <citation type="submission" date="2021-02" db="EMBL/GenBank/DDBJ databases">
        <authorList>
            <person name="Syme A R."/>
            <person name="Syme A R."/>
            <person name="Moolhuijzen P."/>
        </authorList>
    </citation>
    <scope>NUCLEOTIDE SEQUENCE</scope>
    <source>
        <strain evidence="1">W1-1</strain>
    </source>
</reference>
<evidence type="ECO:0000313" key="2">
    <source>
        <dbReference type="Proteomes" id="UP000472372"/>
    </source>
</evidence>